<organism evidence="11 12">
    <name type="scientific">Pleurodeles waltl</name>
    <name type="common">Iberian ribbed newt</name>
    <dbReference type="NCBI Taxonomy" id="8319"/>
    <lineage>
        <taxon>Eukaryota</taxon>
        <taxon>Metazoa</taxon>
        <taxon>Chordata</taxon>
        <taxon>Craniata</taxon>
        <taxon>Vertebrata</taxon>
        <taxon>Euteleostomi</taxon>
        <taxon>Amphibia</taxon>
        <taxon>Batrachia</taxon>
        <taxon>Caudata</taxon>
        <taxon>Salamandroidea</taxon>
        <taxon>Salamandridae</taxon>
        <taxon>Pleurodelinae</taxon>
        <taxon>Pleurodeles</taxon>
    </lineage>
</organism>
<dbReference type="InterPro" id="IPR046906">
    <property type="entry name" value="Mab-21_HhH/H2TH-like"/>
</dbReference>
<keyword evidence="4" id="KW-0548">Nucleotidyltransferase</keyword>
<evidence type="ECO:0000256" key="8">
    <source>
        <dbReference type="ARBA" id="ARBA00022842"/>
    </source>
</evidence>
<proteinExistence type="inferred from homology"/>
<gene>
    <name evidence="11" type="ORF">NDU88_000290</name>
</gene>
<evidence type="ECO:0000256" key="7">
    <source>
        <dbReference type="ARBA" id="ARBA00022840"/>
    </source>
</evidence>
<evidence type="ECO:0000313" key="11">
    <source>
        <dbReference type="EMBL" id="KAJ1212635.1"/>
    </source>
</evidence>
<evidence type="ECO:0000256" key="3">
    <source>
        <dbReference type="ARBA" id="ARBA00022679"/>
    </source>
</evidence>
<evidence type="ECO:0000259" key="9">
    <source>
        <dbReference type="Pfam" id="PF03281"/>
    </source>
</evidence>
<dbReference type="Gene3D" id="3.30.460.90">
    <property type="match status" value="1"/>
</dbReference>
<sequence length="386" mass="43909">MNCQLGPWGEVPAQIVSRFLQDSVLIPRADTSAALKDGVLPEVERILKEVHLLDARFGPDFQRSGSYIEGLKVSEPDEFDFLVPVNGLDEKIFGLGPSTVALQEVRPDGSFVPVFLPPCQKHQACATCGTGGKSSPTSLCSWRQDNVSDPQPSGEWLLNPRKVMSVFKQSVSEAIREKPGKVTVQRLQQETPAVTFSVPHEQMNISVDLVPIIKHPLVGWKIPSPRSEQSWPSPEKIHEIQIAGVDLVAKHHLYWRYSFSRVERLLLERIDEGGGHRRNSLRILKKIRVDLWKKKYPKALVSYHLKSVLFWACEVYPSSEHWEDLTESFKRLVDFLIFFLRDGRLPHYFLGSDVNLFKVDKSVLTEISQNVEKFRNSPEKYLQSSD</sequence>
<dbReference type="Proteomes" id="UP001066276">
    <property type="component" value="Chromosome 1_1"/>
</dbReference>
<keyword evidence="6" id="KW-0547">Nucleotide-binding</keyword>
<evidence type="ECO:0000256" key="4">
    <source>
        <dbReference type="ARBA" id="ARBA00022695"/>
    </source>
</evidence>
<evidence type="ECO:0000313" key="12">
    <source>
        <dbReference type="Proteomes" id="UP001066276"/>
    </source>
</evidence>
<keyword evidence="3" id="KW-0808">Transferase</keyword>
<dbReference type="PANTHER" id="PTHR10656:SF42">
    <property type="entry name" value="CYCLIC GMP-AMP SYNTHASE-LIKE PROTEIN-RELATED"/>
    <property type="match status" value="1"/>
</dbReference>
<dbReference type="GO" id="GO:0046872">
    <property type="term" value="F:metal ion binding"/>
    <property type="evidence" value="ECO:0007669"/>
    <property type="project" value="UniProtKB-KW"/>
</dbReference>
<keyword evidence="5" id="KW-0479">Metal-binding</keyword>
<dbReference type="GO" id="GO:0016779">
    <property type="term" value="F:nucleotidyltransferase activity"/>
    <property type="evidence" value="ECO:0007669"/>
    <property type="project" value="UniProtKB-KW"/>
</dbReference>
<dbReference type="EMBL" id="JANPWB010000001">
    <property type="protein sequence ID" value="KAJ1212635.1"/>
    <property type="molecule type" value="Genomic_DNA"/>
</dbReference>
<comment type="cofactor">
    <cofactor evidence="1">
        <name>Mg(2+)</name>
        <dbReference type="ChEBI" id="CHEBI:18420"/>
    </cofactor>
</comment>
<accession>A0AAV7WIM0</accession>
<comment type="caution">
    <text evidence="11">The sequence shown here is derived from an EMBL/GenBank/DDBJ whole genome shotgun (WGS) entry which is preliminary data.</text>
</comment>
<evidence type="ECO:0000256" key="1">
    <source>
        <dbReference type="ARBA" id="ARBA00001946"/>
    </source>
</evidence>
<protein>
    <submittedName>
        <fullName evidence="11">Uncharacterized protein</fullName>
    </submittedName>
</protein>
<feature type="domain" description="Mab-21-like HhH/H2TH-like" evidence="10">
    <location>
        <begin position="277"/>
        <end position="372"/>
    </location>
</feature>
<evidence type="ECO:0000256" key="2">
    <source>
        <dbReference type="ARBA" id="ARBA00008307"/>
    </source>
</evidence>
<comment type="similarity">
    <text evidence="2">Belongs to the mab-21 family.</text>
</comment>
<dbReference type="InterPro" id="IPR046903">
    <property type="entry name" value="Mab-21-like_nuc_Trfase"/>
</dbReference>
<evidence type="ECO:0000256" key="5">
    <source>
        <dbReference type="ARBA" id="ARBA00022723"/>
    </source>
</evidence>
<dbReference type="SMART" id="SM01265">
    <property type="entry name" value="Mab-21"/>
    <property type="match status" value="1"/>
</dbReference>
<dbReference type="Pfam" id="PF03281">
    <property type="entry name" value="Mab-21"/>
    <property type="match status" value="1"/>
</dbReference>
<dbReference type="AlphaFoldDB" id="A0AAV7WIM0"/>
<evidence type="ECO:0000256" key="6">
    <source>
        <dbReference type="ARBA" id="ARBA00022741"/>
    </source>
</evidence>
<dbReference type="PANTHER" id="PTHR10656">
    <property type="entry name" value="CELL FATE DETERMINING PROTEIN MAB21-RELATED"/>
    <property type="match status" value="1"/>
</dbReference>
<keyword evidence="12" id="KW-1185">Reference proteome</keyword>
<reference evidence="11" key="1">
    <citation type="journal article" date="2022" name="bioRxiv">
        <title>Sequencing and chromosome-scale assembly of the giantPleurodeles waltlgenome.</title>
        <authorList>
            <person name="Brown T."/>
            <person name="Elewa A."/>
            <person name="Iarovenko S."/>
            <person name="Subramanian E."/>
            <person name="Araus A.J."/>
            <person name="Petzold A."/>
            <person name="Susuki M."/>
            <person name="Suzuki K.-i.T."/>
            <person name="Hayashi T."/>
            <person name="Toyoda A."/>
            <person name="Oliveira C."/>
            <person name="Osipova E."/>
            <person name="Leigh N.D."/>
            <person name="Simon A."/>
            <person name="Yun M.H."/>
        </authorList>
    </citation>
    <scope>NUCLEOTIDE SEQUENCE</scope>
    <source>
        <strain evidence="11">20211129_DDA</strain>
        <tissue evidence="11">Liver</tissue>
    </source>
</reference>
<dbReference type="Pfam" id="PF20266">
    <property type="entry name" value="Mab-21_C"/>
    <property type="match status" value="1"/>
</dbReference>
<keyword evidence="7" id="KW-0067">ATP-binding</keyword>
<dbReference type="InterPro" id="IPR024810">
    <property type="entry name" value="MAB21L/cGLR"/>
</dbReference>
<feature type="domain" description="Mab-21-like nucleotidyltransferase" evidence="9">
    <location>
        <begin position="67"/>
        <end position="268"/>
    </location>
</feature>
<evidence type="ECO:0000259" key="10">
    <source>
        <dbReference type="Pfam" id="PF20266"/>
    </source>
</evidence>
<dbReference type="Gene3D" id="1.10.1410.40">
    <property type="match status" value="1"/>
</dbReference>
<name>A0AAV7WIM0_PLEWA</name>
<dbReference type="GO" id="GO:0005524">
    <property type="term" value="F:ATP binding"/>
    <property type="evidence" value="ECO:0007669"/>
    <property type="project" value="UniProtKB-KW"/>
</dbReference>
<keyword evidence="8" id="KW-0460">Magnesium</keyword>